<organism evidence="1 2">
    <name type="scientific">Yarrowia lipolytica</name>
    <name type="common">Candida lipolytica</name>
    <dbReference type="NCBI Taxonomy" id="4952"/>
    <lineage>
        <taxon>Eukaryota</taxon>
        <taxon>Fungi</taxon>
        <taxon>Dikarya</taxon>
        <taxon>Ascomycota</taxon>
        <taxon>Saccharomycotina</taxon>
        <taxon>Dipodascomycetes</taxon>
        <taxon>Dipodascales</taxon>
        <taxon>Dipodascales incertae sedis</taxon>
        <taxon>Yarrowia</taxon>
    </lineage>
</organism>
<protein>
    <submittedName>
        <fullName evidence="1">Uncharacterized protein</fullName>
    </submittedName>
</protein>
<name>A0A1D8N7L9_YARLL</name>
<evidence type="ECO:0000313" key="2">
    <source>
        <dbReference type="Proteomes" id="UP000182444"/>
    </source>
</evidence>
<dbReference type="GeneID" id="94582733"/>
<dbReference type="Proteomes" id="UP000182444">
    <property type="component" value="Chromosome 1B"/>
</dbReference>
<dbReference type="VEuPathDB" id="FungiDB:YALI1_B17468g"/>
<reference evidence="1 2" key="1">
    <citation type="journal article" date="2016" name="PLoS ONE">
        <title>Sequence Assembly of Yarrowia lipolytica Strain W29/CLIB89 Shows Transposable Element Diversity.</title>
        <authorList>
            <person name="Magnan C."/>
            <person name="Yu J."/>
            <person name="Chang I."/>
            <person name="Jahn E."/>
            <person name="Kanomata Y."/>
            <person name="Wu J."/>
            <person name="Zeller M."/>
            <person name="Oakes M."/>
            <person name="Baldi P."/>
            <person name="Sandmeyer S."/>
        </authorList>
    </citation>
    <scope>NUCLEOTIDE SEQUENCE [LARGE SCALE GENOMIC DNA]</scope>
    <source>
        <strain evidence="2">CLIB89(W29)</strain>
    </source>
</reference>
<dbReference type="AlphaFoldDB" id="A0A1D8N7L9"/>
<sequence length="194" mass="21534">MPNADVTKGICAAVDQYSEGQLCPQDLLIQNMSRVILNCTCSYCTVIRTLSIEEDNESTSTAGISTVQVQVVLVHTVATTKGREARNMKSSVTTRTVQTCTRTGTLSPLLNPTMHSGVTPTSRVITVLQRRRYQYQKSRKISLLPLLERRSVVKSVYNGLRFVTSNHDNACGSTIKNPMLSINQEYYVTQDPTQ</sequence>
<dbReference type="RefSeq" id="XP_068138186.1">
    <property type="nucleotide sequence ID" value="XM_068282085.1"/>
</dbReference>
<dbReference type="EMBL" id="CP017554">
    <property type="protein sequence ID" value="AOW01634.1"/>
    <property type="molecule type" value="Genomic_DNA"/>
</dbReference>
<proteinExistence type="predicted"/>
<gene>
    <name evidence="1" type="ORF">YALI1_B17468g</name>
</gene>
<accession>A0A1D8N7L9</accession>
<evidence type="ECO:0000313" key="1">
    <source>
        <dbReference type="EMBL" id="AOW01634.1"/>
    </source>
</evidence>